<evidence type="ECO:0000313" key="2">
    <source>
        <dbReference type="Proteomes" id="UP001472677"/>
    </source>
</evidence>
<comment type="caution">
    <text evidence="1">The sequence shown here is derived from an EMBL/GenBank/DDBJ whole genome shotgun (WGS) entry which is preliminary data.</text>
</comment>
<dbReference type="Proteomes" id="UP001472677">
    <property type="component" value="Unassembled WGS sequence"/>
</dbReference>
<accession>A0ABR2EFU4</accession>
<evidence type="ECO:0000313" key="1">
    <source>
        <dbReference type="EMBL" id="KAK8557724.1"/>
    </source>
</evidence>
<protein>
    <recommendedName>
        <fullName evidence="3">Reverse transcriptase domain-containing protein</fullName>
    </recommendedName>
</protein>
<name>A0ABR2EFU4_9ROSI</name>
<reference evidence="1 2" key="1">
    <citation type="journal article" date="2024" name="G3 (Bethesda)">
        <title>Genome assembly of Hibiscus sabdariffa L. provides insights into metabolisms of medicinal natural products.</title>
        <authorList>
            <person name="Kim T."/>
        </authorList>
    </citation>
    <scope>NUCLEOTIDE SEQUENCE [LARGE SCALE GENOMIC DNA]</scope>
    <source>
        <strain evidence="1">TK-2024</strain>
        <tissue evidence="1">Old leaves</tissue>
    </source>
</reference>
<gene>
    <name evidence="1" type="ORF">V6N12_009950</name>
</gene>
<dbReference type="EMBL" id="JBBPBM010000016">
    <property type="protein sequence ID" value="KAK8557724.1"/>
    <property type="molecule type" value="Genomic_DNA"/>
</dbReference>
<sequence>MNSAHIAVVVSENADLNVVNAAVAEGPHLSRRPDPPDPTVVNARLPQADTPVKIMGNGHASNQLIQDFMTPPMHDAASIRHMEVQWNGSSSCAFSPEHGVRQGNPLSPYLFVLTMERLGHAICAAVSNSAWIPFRMARGGVPLSYLFFADDLILYAILDTGQAETILAIL</sequence>
<proteinExistence type="predicted"/>
<evidence type="ECO:0008006" key="3">
    <source>
        <dbReference type="Google" id="ProtNLM"/>
    </source>
</evidence>
<organism evidence="1 2">
    <name type="scientific">Hibiscus sabdariffa</name>
    <name type="common">roselle</name>
    <dbReference type="NCBI Taxonomy" id="183260"/>
    <lineage>
        <taxon>Eukaryota</taxon>
        <taxon>Viridiplantae</taxon>
        <taxon>Streptophyta</taxon>
        <taxon>Embryophyta</taxon>
        <taxon>Tracheophyta</taxon>
        <taxon>Spermatophyta</taxon>
        <taxon>Magnoliopsida</taxon>
        <taxon>eudicotyledons</taxon>
        <taxon>Gunneridae</taxon>
        <taxon>Pentapetalae</taxon>
        <taxon>rosids</taxon>
        <taxon>malvids</taxon>
        <taxon>Malvales</taxon>
        <taxon>Malvaceae</taxon>
        <taxon>Malvoideae</taxon>
        <taxon>Hibiscus</taxon>
    </lineage>
</organism>
<keyword evidence="2" id="KW-1185">Reference proteome</keyword>